<evidence type="ECO:0000313" key="2">
    <source>
        <dbReference type="EMBL" id="AXZ47385.1"/>
    </source>
</evidence>
<name>A0AB33GW92_CITFR</name>
<proteinExistence type="predicted"/>
<reference evidence="2 3" key="1">
    <citation type="submission" date="2018-09" db="EMBL/GenBank/DDBJ databases">
        <title>Whole genome sequencing of Citrobacter freundii AR_0116.</title>
        <authorList>
            <person name="Conlan S."/>
            <person name="Thomas P.J."/>
            <person name="Mullikin J."/>
            <person name="Frank K.M."/>
            <person name="Segre J.A."/>
        </authorList>
    </citation>
    <scope>NUCLEOTIDE SEQUENCE [LARGE SCALE GENOMIC DNA]</scope>
    <source>
        <strain evidence="2 3">AR_0116</strain>
    </source>
</reference>
<feature type="domain" description="HNH nuclease" evidence="1">
    <location>
        <begin position="76"/>
        <end position="120"/>
    </location>
</feature>
<dbReference type="Gene3D" id="3.90.75.20">
    <property type="match status" value="1"/>
</dbReference>
<dbReference type="InterPro" id="IPR003615">
    <property type="entry name" value="HNH_nuc"/>
</dbReference>
<evidence type="ECO:0000313" key="3">
    <source>
        <dbReference type="Proteomes" id="UP000263627"/>
    </source>
</evidence>
<dbReference type="Proteomes" id="UP000263627">
    <property type="component" value="Chromosome"/>
</dbReference>
<dbReference type="InterPro" id="IPR044925">
    <property type="entry name" value="His-Me_finger_sf"/>
</dbReference>
<protein>
    <recommendedName>
        <fullName evidence="1">HNH nuclease domain-containing protein</fullName>
    </recommendedName>
</protein>
<gene>
    <name evidence="2" type="ORF">AM363_10685</name>
</gene>
<sequence length="209" mass="24902">MEALTRIDSVSCQGMIKMNSNELDNYSGKEWRRIEGYEGYYVSEDGYVYNVKLDHVLTCNSLVKGYKRINIKGKNYYIHDLVCTAFHGKRPKGYTVEHKDRCKTNNYYKNLSWETQKVNNNNRTHNGVHTQPLTVNQWRLLFDRYLTGMYSQHEITDWANTQFNRKSDTMVYNNILNGKVYKQWYAQLTTTELDEIQSTISKYKTYYRK</sequence>
<organism evidence="2 3">
    <name type="scientific">Citrobacter freundii</name>
    <dbReference type="NCBI Taxonomy" id="546"/>
    <lineage>
        <taxon>Bacteria</taxon>
        <taxon>Pseudomonadati</taxon>
        <taxon>Pseudomonadota</taxon>
        <taxon>Gammaproteobacteria</taxon>
        <taxon>Enterobacterales</taxon>
        <taxon>Enterobacteriaceae</taxon>
        <taxon>Citrobacter</taxon>
        <taxon>Citrobacter freundii complex</taxon>
    </lineage>
</organism>
<evidence type="ECO:0000259" key="1">
    <source>
        <dbReference type="Pfam" id="PF13392"/>
    </source>
</evidence>
<dbReference type="AlphaFoldDB" id="A0AB33GW92"/>
<dbReference type="SUPFAM" id="SSF54060">
    <property type="entry name" value="His-Me finger endonucleases"/>
    <property type="match status" value="1"/>
</dbReference>
<accession>A0AB33GW92</accession>
<dbReference type="EMBL" id="CP032184">
    <property type="protein sequence ID" value="AXZ47385.1"/>
    <property type="molecule type" value="Genomic_DNA"/>
</dbReference>
<dbReference type="Pfam" id="PF13392">
    <property type="entry name" value="HNH_3"/>
    <property type="match status" value="1"/>
</dbReference>